<organism evidence="2 3">
    <name type="scientific">Potamilus streckersoni</name>
    <dbReference type="NCBI Taxonomy" id="2493646"/>
    <lineage>
        <taxon>Eukaryota</taxon>
        <taxon>Metazoa</taxon>
        <taxon>Spiralia</taxon>
        <taxon>Lophotrochozoa</taxon>
        <taxon>Mollusca</taxon>
        <taxon>Bivalvia</taxon>
        <taxon>Autobranchia</taxon>
        <taxon>Heteroconchia</taxon>
        <taxon>Palaeoheterodonta</taxon>
        <taxon>Unionida</taxon>
        <taxon>Unionoidea</taxon>
        <taxon>Unionidae</taxon>
        <taxon>Ambleminae</taxon>
        <taxon>Lampsilini</taxon>
        <taxon>Potamilus</taxon>
    </lineage>
</organism>
<dbReference type="EMBL" id="JAEAOA010000062">
    <property type="protein sequence ID" value="KAK3577791.1"/>
    <property type="molecule type" value="Genomic_DNA"/>
</dbReference>
<reference evidence="2" key="3">
    <citation type="submission" date="2023-05" db="EMBL/GenBank/DDBJ databases">
        <authorList>
            <person name="Smith C.H."/>
        </authorList>
    </citation>
    <scope>NUCLEOTIDE SEQUENCE</scope>
    <source>
        <strain evidence="2">CHS0354</strain>
        <tissue evidence="2">Mantle</tissue>
    </source>
</reference>
<proteinExistence type="predicted"/>
<comment type="caution">
    <text evidence="2">The sequence shown here is derived from an EMBL/GenBank/DDBJ whole genome shotgun (WGS) entry which is preliminary data.</text>
</comment>
<reference evidence="2" key="2">
    <citation type="journal article" date="2021" name="Genome Biol. Evol.">
        <title>Developing a high-quality reference genome for a parasitic bivalve with doubly uniparental inheritance (Bivalvia: Unionida).</title>
        <authorList>
            <person name="Smith C.H."/>
        </authorList>
    </citation>
    <scope>NUCLEOTIDE SEQUENCE</scope>
    <source>
        <strain evidence="2">CHS0354</strain>
        <tissue evidence="2">Mantle</tissue>
    </source>
</reference>
<gene>
    <name evidence="2" type="ORF">CHS0354_000207</name>
</gene>
<feature type="region of interest" description="Disordered" evidence="1">
    <location>
        <begin position="53"/>
        <end position="93"/>
    </location>
</feature>
<sequence length="93" mass="10389">MTTHNQDADFNSVQLATNLTTYFCGPVGDRLDDDTVTHPVDDADCDPEVRNIDSVDETEEQNKRASVSTKQSPIQNIAGSTTERFCQRPRRTT</sequence>
<feature type="compositionally biased region" description="Polar residues" evidence="1">
    <location>
        <begin position="64"/>
        <end position="84"/>
    </location>
</feature>
<accession>A0AAE0RQP5</accession>
<evidence type="ECO:0000313" key="3">
    <source>
        <dbReference type="Proteomes" id="UP001195483"/>
    </source>
</evidence>
<evidence type="ECO:0000313" key="2">
    <source>
        <dbReference type="EMBL" id="KAK3577791.1"/>
    </source>
</evidence>
<keyword evidence="3" id="KW-1185">Reference proteome</keyword>
<name>A0AAE0RQP5_9BIVA</name>
<reference evidence="2" key="1">
    <citation type="journal article" date="2021" name="Genome Biol. Evol.">
        <title>A High-Quality Reference Genome for a Parasitic Bivalve with Doubly Uniparental Inheritance (Bivalvia: Unionida).</title>
        <authorList>
            <person name="Smith C.H."/>
        </authorList>
    </citation>
    <scope>NUCLEOTIDE SEQUENCE</scope>
    <source>
        <strain evidence="2">CHS0354</strain>
    </source>
</reference>
<evidence type="ECO:0000256" key="1">
    <source>
        <dbReference type="SAM" id="MobiDB-lite"/>
    </source>
</evidence>
<dbReference type="Proteomes" id="UP001195483">
    <property type="component" value="Unassembled WGS sequence"/>
</dbReference>
<dbReference type="AlphaFoldDB" id="A0AAE0RQP5"/>
<protein>
    <submittedName>
        <fullName evidence="2">Uncharacterized protein</fullName>
    </submittedName>
</protein>